<keyword evidence="4" id="KW-1185">Reference proteome</keyword>
<feature type="domain" description="Exosome-associated factor Rrp6 N-terminal" evidence="2">
    <location>
        <begin position="37"/>
        <end position="122"/>
    </location>
</feature>
<accession>A0A226ENQ0</accession>
<evidence type="ECO:0000259" key="2">
    <source>
        <dbReference type="Pfam" id="PF08066"/>
    </source>
</evidence>
<dbReference type="InterPro" id="IPR045092">
    <property type="entry name" value="Rrp6-like"/>
</dbReference>
<protein>
    <submittedName>
        <fullName evidence="3">Exosome component 10</fullName>
    </submittedName>
</protein>
<dbReference type="PANTHER" id="PTHR12124">
    <property type="entry name" value="POLYMYOSITIS/SCLERODERMA AUTOANTIGEN-RELATED"/>
    <property type="match status" value="1"/>
</dbReference>
<proteinExistence type="predicted"/>
<dbReference type="Pfam" id="PF01612">
    <property type="entry name" value="DNA_pol_A_exo1"/>
    <property type="match status" value="1"/>
</dbReference>
<dbReference type="GO" id="GO:0005730">
    <property type="term" value="C:nucleolus"/>
    <property type="evidence" value="ECO:0007669"/>
    <property type="project" value="TreeGrafter"/>
</dbReference>
<dbReference type="SUPFAM" id="SSF53098">
    <property type="entry name" value="Ribonuclease H-like"/>
    <property type="match status" value="1"/>
</dbReference>
<dbReference type="InterPro" id="IPR036397">
    <property type="entry name" value="RNaseH_sf"/>
</dbReference>
<dbReference type="GO" id="GO:0000176">
    <property type="term" value="C:nuclear exosome (RNase complex)"/>
    <property type="evidence" value="ECO:0007669"/>
    <property type="project" value="InterPro"/>
</dbReference>
<dbReference type="InterPro" id="IPR012588">
    <property type="entry name" value="Exosome-assoc_fac_Rrp6_N"/>
</dbReference>
<dbReference type="GO" id="GO:0000175">
    <property type="term" value="F:3'-5'-RNA exonuclease activity"/>
    <property type="evidence" value="ECO:0007669"/>
    <property type="project" value="InterPro"/>
</dbReference>
<dbReference type="Proteomes" id="UP000198287">
    <property type="component" value="Unassembled WGS sequence"/>
</dbReference>
<dbReference type="GO" id="GO:0071044">
    <property type="term" value="P:histone mRNA catabolic process"/>
    <property type="evidence" value="ECO:0007669"/>
    <property type="project" value="TreeGrafter"/>
</dbReference>
<dbReference type="GO" id="GO:0071036">
    <property type="term" value="P:nuclear polyadenylation-dependent snoRNA catabolic process"/>
    <property type="evidence" value="ECO:0007669"/>
    <property type="project" value="TreeGrafter"/>
</dbReference>
<name>A0A226ENQ0_FOLCA</name>
<organism evidence="3 4">
    <name type="scientific">Folsomia candida</name>
    <name type="common">Springtail</name>
    <dbReference type="NCBI Taxonomy" id="158441"/>
    <lineage>
        <taxon>Eukaryota</taxon>
        <taxon>Metazoa</taxon>
        <taxon>Ecdysozoa</taxon>
        <taxon>Arthropoda</taxon>
        <taxon>Hexapoda</taxon>
        <taxon>Collembola</taxon>
        <taxon>Entomobryomorpha</taxon>
        <taxon>Isotomoidea</taxon>
        <taxon>Isotomidae</taxon>
        <taxon>Proisotominae</taxon>
        <taxon>Folsomia</taxon>
    </lineage>
</organism>
<dbReference type="InterPro" id="IPR012337">
    <property type="entry name" value="RNaseH-like_sf"/>
</dbReference>
<dbReference type="GO" id="GO:0071039">
    <property type="term" value="P:nuclear polyadenylation-dependent CUT catabolic process"/>
    <property type="evidence" value="ECO:0007669"/>
    <property type="project" value="TreeGrafter"/>
</dbReference>
<evidence type="ECO:0000313" key="3">
    <source>
        <dbReference type="EMBL" id="OXA58644.1"/>
    </source>
</evidence>
<dbReference type="GO" id="GO:0071035">
    <property type="term" value="P:nuclear polyadenylation-dependent rRNA catabolic process"/>
    <property type="evidence" value="ECO:0007669"/>
    <property type="project" value="TreeGrafter"/>
</dbReference>
<dbReference type="AlphaFoldDB" id="A0A226ENQ0"/>
<dbReference type="Pfam" id="PF08066">
    <property type="entry name" value="PMC2NT"/>
    <property type="match status" value="1"/>
</dbReference>
<evidence type="ECO:0000259" key="1">
    <source>
        <dbReference type="Pfam" id="PF01612"/>
    </source>
</evidence>
<reference evidence="3 4" key="1">
    <citation type="submission" date="2015-12" db="EMBL/GenBank/DDBJ databases">
        <title>The genome of Folsomia candida.</title>
        <authorList>
            <person name="Faddeeva A."/>
            <person name="Derks M.F."/>
            <person name="Anvar Y."/>
            <person name="Smit S."/>
            <person name="Van Straalen N."/>
            <person name="Roelofs D."/>
        </authorList>
    </citation>
    <scope>NUCLEOTIDE SEQUENCE [LARGE SCALE GENOMIC DNA]</scope>
    <source>
        <strain evidence="3 4">VU population</strain>
        <tissue evidence="3">Whole body</tissue>
    </source>
</reference>
<gene>
    <name evidence="3" type="ORF">Fcan01_07082</name>
</gene>
<dbReference type="STRING" id="158441.A0A226ENQ0"/>
<dbReference type="GO" id="GO:0071040">
    <property type="term" value="P:nuclear polyadenylation-dependent antisense transcript catabolic process"/>
    <property type="evidence" value="ECO:0007669"/>
    <property type="project" value="TreeGrafter"/>
</dbReference>
<dbReference type="GO" id="GO:0071038">
    <property type="term" value="P:TRAMP-dependent tRNA surveillance pathway"/>
    <property type="evidence" value="ECO:0007669"/>
    <property type="project" value="TreeGrafter"/>
</dbReference>
<sequence length="353" mass="40044">MAQGESQPEIVDLEECPLPGFSSITQFSNEGIKKILAATRAFQSLPSSGPAWDLQKSYPEFNRAMKNARKRLIPMITLLLNHANISTEEFRFGDIDEKFEFLVEANDDMLERIGCALDEASGLFQKAHTIVVNQGIASYSLRPPGLWGKRKAEVEQSDPTSSTVNADDDDKAMPVEVQQKMSNREIKKAVYKRTVKEKPQVRFKTPVDNSPSPFVPKLKEKPNSIKPLSILPEYNSKNEEFYGHPYSVELNLWEPSDSMLTTVSPQLPKALQDTPLVEVNTARDIEQLLRDLYPVTELAVDLEHHGYRSFLGFTCLMQISTRDKDYIIDTLALRDHLYHLNEIFTNPKIVKVC</sequence>
<dbReference type="EMBL" id="LNIX01000003">
    <property type="protein sequence ID" value="OXA58644.1"/>
    <property type="molecule type" value="Genomic_DNA"/>
</dbReference>
<dbReference type="InterPro" id="IPR002562">
    <property type="entry name" value="3'-5'_exonuclease_dom"/>
</dbReference>
<dbReference type="OMA" id="PAKNICE"/>
<dbReference type="GO" id="GO:0003727">
    <property type="term" value="F:single-stranded RNA binding"/>
    <property type="evidence" value="ECO:0007669"/>
    <property type="project" value="TreeGrafter"/>
</dbReference>
<dbReference type="GO" id="GO:0000467">
    <property type="term" value="P:exonucleolytic trimming to generate mature 3'-end of 5.8S rRNA from tricistronic rRNA transcript (SSU-rRNA, 5.8S rRNA, LSU-rRNA)"/>
    <property type="evidence" value="ECO:0007669"/>
    <property type="project" value="InterPro"/>
</dbReference>
<dbReference type="PANTHER" id="PTHR12124:SF47">
    <property type="entry name" value="EXOSOME COMPONENT 10"/>
    <property type="match status" value="1"/>
</dbReference>
<comment type="caution">
    <text evidence="3">The sequence shown here is derived from an EMBL/GenBank/DDBJ whole genome shotgun (WGS) entry which is preliminary data.</text>
</comment>
<dbReference type="GO" id="GO:0071051">
    <property type="term" value="P:poly(A)-dependent snoRNA 3'-end processing"/>
    <property type="evidence" value="ECO:0007669"/>
    <property type="project" value="TreeGrafter"/>
</dbReference>
<dbReference type="Gene3D" id="3.30.420.10">
    <property type="entry name" value="Ribonuclease H-like superfamily/Ribonuclease H"/>
    <property type="match status" value="1"/>
</dbReference>
<dbReference type="OrthoDB" id="2250022at2759"/>
<feature type="domain" description="3'-5' exonuclease" evidence="1">
    <location>
        <begin position="278"/>
        <end position="352"/>
    </location>
</feature>
<dbReference type="GO" id="GO:0071037">
    <property type="term" value="P:nuclear polyadenylation-dependent snRNA catabolic process"/>
    <property type="evidence" value="ECO:0007669"/>
    <property type="project" value="TreeGrafter"/>
</dbReference>
<evidence type="ECO:0000313" key="4">
    <source>
        <dbReference type="Proteomes" id="UP000198287"/>
    </source>
</evidence>